<evidence type="ECO:0000313" key="34">
    <source>
        <dbReference type="Proteomes" id="UP000472271"/>
    </source>
</evidence>
<dbReference type="GO" id="GO:0030425">
    <property type="term" value="C:dendrite"/>
    <property type="evidence" value="ECO:0007669"/>
    <property type="project" value="UniProtKB-SubCell"/>
</dbReference>
<dbReference type="InterPro" id="IPR027936">
    <property type="entry name" value="Eph_TM"/>
</dbReference>
<comment type="subunit">
    <text evidence="21">Heterotetramer upon binding of the ligand. The heterotetramer is composed of an ephrin dimer and a receptor dimer. Oligomerization is probably required to induce biological responses.</text>
</comment>
<dbReference type="PIRSF" id="PIRSF000666">
    <property type="entry name" value="TyrPK_ephrin_receptor"/>
    <property type="match status" value="1"/>
</dbReference>
<dbReference type="PRINTS" id="PR00014">
    <property type="entry name" value="FNTYPEIII"/>
</dbReference>
<evidence type="ECO:0000256" key="17">
    <source>
        <dbReference type="ARBA" id="ARBA00023157"/>
    </source>
</evidence>
<dbReference type="InterPro" id="IPR050449">
    <property type="entry name" value="Ephrin_rcpt_TKs"/>
</dbReference>
<dbReference type="CDD" id="cd00063">
    <property type="entry name" value="FN3"/>
    <property type="match status" value="2"/>
</dbReference>
<evidence type="ECO:0000256" key="22">
    <source>
        <dbReference type="ARBA" id="ARBA00040789"/>
    </source>
</evidence>
<dbReference type="SMART" id="SM00060">
    <property type="entry name" value="FN3"/>
    <property type="match status" value="2"/>
</dbReference>
<evidence type="ECO:0000256" key="25">
    <source>
        <dbReference type="PIRSR" id="PIRSR000666-1"/>
    </source>
</evidence>
<evidence type="ECO:0000256" key="27">
    <source>
        <dbReference type="PIRSR" id="PIRSR000666-3"/>
    </source>
</evidence>
<evidence type="ECO:0000256" key="14">
    <source>
        <dbReference type="ARBA" id="ARBA00022989"/>
    </source>
</evidence>
<evidence type="ECO:0000256" key="26">
    <source>
        <dbReference type="PIRSR" id="PIRSR000666-2"/>
    </source>
</evidence>
<dbReference type="InterPro" id="IPR001090">
    <property type="entry name" value="Ephrin_rcpt_lig-bd_dom"/>
</dbReference>
<dbReference type="GO" id="GO:0007411">
    <property type="term" value="P:axon guidance"/>
    <property type="evidence" value="ECO:0007669"/>
    <property type="project" value="TreeGrafter"/>
</dbReference>
<dbReference type="GO" id="GO:0005886">
    <property type="term" value="C:plasma membrane"/>
    <property type="evidence" value="ECO:0007669"/>
    <property type="project" value="UniProtKB-SubCell"/>
</dbReference>
<protein>
    <recommendedName>
        <fullName evidence="22">Ephrin type-B receptor 3</fullName>
        <ecNumber evidence="3">2.7.10.1</ecNumber>
    </recommendedName>
</protein>
<dbReference type="Gene3D" id="2.60.40.1770">
    <property type="entry name" value="ephrin a2 ectodomain"/>
    <property type="match status" value="1"/>
</dbReference>
<evidence type="ECO:0000256" key="12">
    <source>
        <dbReference type="ARBA" id="ARBA00022840"/>
    </source>
</evidence>
<organism evidence="33 34">
    <name type="scientific">Sphaeramia orbicularis</name>
    <name type="common">orbiculate cardinalfish</name>
    <dbReference type="NCBI Taxonomy" id="375764"/>
    <lineage>
        <taxon>Eukaryota</taxon>
        <taxon>Metazoa</taxon>
        <taxon>Chordata</taxon>
        <taxon>Craniata</taxon>
        <taxon>Vertebrata</taxon>
        <taxon>Euteleostomi</taxon>
        <taxon>Actinopterygii</taxon>
        <taxon>Neopterygii</taxon>
        <taxon>Teleostei</taxon>
        <taxon>Neoteleostei</taxon>
        <taxon>Acanthomorphata</taxon>
        <taxon>Gobiaria</taxon>
        <taxon>Kurtiformes</taxon>
        <taxon>Apogonoidei</taxon>
        <taxon>Apogonidae</taxon>
        <taxon>Apogoninae</taxon>
        <taxon>Sphaeramia</taxon>
    </lineage>
</organism>
<dbReference type="SMART" id="SM00454">
    <property type="entry name" value="SAM"/>
    <property type="match status" value="1"/>
</dbReference>
<dbReference type="Pfam" id="PF25599">
    <property type="entry name" value="Ephrin_CRD"/>
    <property type="match status" value="1"/>
</dbReference>
<dbReference type="CDD" id="cd05065">
    <property type="entry name" value="PTKc_EphR_B"/>
    <property type="match status" value="1"/>
</dbReference>
<comment type="function">
    <text evidence="24">Receptor tyrosine kinase which binds promiscuously transmembrane ephrin-B family ligands residing on adjacent cells, leading to contact-dependent bidirectional signaling into neighboring cells. The signaling pathway downstream of the receptor is referred to as forward signaling while the signaling pathway downstream of the ephrin ligand is referred to as reverse signaling. Together with its cognate ligand/functional ligand EFNB2 is involved in the regulation of cell adhesion and cell migration, and plays a central role in heart morphogenesis, angiogenesis and blood vessel remodeling and permeability. EPHB4-mediated forward signaling controls cellular repulsion and segregation from EFNB2-expressing cells. Involved in somitogenesis.</text>
</comment>
<dbReference type="Gene3D" id="3.30.200.20">
    <property type="entry name" value="Phosphorylase Kinase, domain 1"/>
    <property type="match status" value="1"/>
</dbReference>
<evidence type="ECO:0000259" key="31">
    <source>
        <dbReference type="PROSITE" id="PS50853"/>
    </source>
</evidence>
<dbReference type="Pfam" id="PF07714">
    <property type="entry name" value="PK_Tyr_Ser-Thr"/>
    <property type="match status" value="1"/>
</dbReference>
<dbReference type="InterPro" id="IPR013783">
    <property type="entry name" value="Ig-like_fold"/>
</dbReference>
<dbReference type="GO" id="GO:0005524">
    <property type="term" value="F:ATP binding"/>
    <property type="evidence" value="ECO:0007669"/>
    <property type="project" value="UniProtKB-UniRule"/>
</dbReference>
<dbReference type="FunFam" id="1.10.510.10:FF:000015">
    <property type="entry name" value="Ephrin type-B receptor 2"/>
    <property type="match status" value="1"/>
</dbReference>
<evidence type="ECO:0000256" key="9">
    <source>
        <dbReference type="ARBA" id="ARBA00022737"/>
    </source>
</evidence>
<evidence type="ECO:0000256" key="19">
    <source>
        <dbReference type="ARBA" id="ARBA00023180"/>
    </source>
</evidence>
<evidence type="ECO:0000256" key="6">
    <source>
        <dbReference type="ARBA" id="ARBA00022553"/>
    </source>
</evidence>
<dbReference type="FunFam" id="2.10.50.10:FF:000001">
    <property type="entry name" value="Ephrin type-A receptor 5"/>
    <property type="match status" value="1"/>
</dbReference>
<keyword evidence="17 27" id="KW-1015">Disulfide bond</keyword>
<dbReference type="PROSITE" id="PS50853">
    <property type="entry name" value="FN3"/>
    <property type="match status" value="2"/>
</dbReference>
<evidence type="ECO:0000256" key="15">
    <source>
        <dbReference type="ARBA" id="ARBA00023136"/>
    </source>
</evidence>
<proteinExistence type="predicted"/>
<keyword evidence="14" id="KW-1133">Transmembrane helix</keyword>
<keyword evidence="4" id="KW-0217">Developmental protein</keyword>
<dbReference type="Gene3D" id="1.10.510.10">
    <property type="entry name" value="Transferase(Phosphotransferase) domain 1"/>
    <property type="match status" value="1"/>
</dbReference>
<dbReference type="PROSITE" id="PS51550">
    <property type="entry name" value="EPH_LBD"/>
    <property type="match status" value="1"/>
</dbReference>
<dbReference type="GO" id="GO:0005005">
    <property type="term" value="F:transmembrane-ephrin receptor activity"/>
    <property type="evidence" value="ECO:0007669"/>
    <property type="project" value="TreeGrafter"/>
</dbReference>
<dbReference type="Gene3D" id="2.60.120.260">
    <property type="entry name" value="Galactose-binding domain-like"/>
    <property type="match status" value="1"/>
</dbReference>
<keyword evidence="7" id="KW-0808">Transferase</keyword>
<dbReference type="FunFam" id="2.60.40.10:FF:000041">
    <property type="entry name" value="ephrin type-A receptor 3"/>
    <property type="match status" value="1"/>
</dbReference>
<dbReference type="SUPFAM" id="SSF56112">
    <property type="entry name" value="Protein kinase-like (PK-like)"/>
    <property type="match status" value="1"/>
</dbReference>
<dbReference type="FunFam" id="2.60.120.260:FF:000004">
    <property type="entry name" value="Ephrin type-B receptor 2"/>
    <property type="match status" value="1"/>
</dbReference>
<dbReference type="Pfam" id="PF01404">
    <property type="entry name" value="Ephrin_lbd"/>
    <property type="match status" value="1"/>
</dbReference>
<dbReference type="PROSITE" id="PS50105">
    <property type="entry name" value="SAM_DOMAIN"/>
    <property type="match status" value="1"/>
</dbReference>
<comment type="subcellular location">
    <subcellularLocation>
        <location evidence="1">Cell membrane</location>
        <topology evidence="1">Single-pass type I membrane protein</topology>
    </subcellularLocation>
    <subcellularLocation>
        <location evidence="2">Cell projection</location>
        <location evidence="2">Dendrite</location>
    </subcellularLocation>
</comment>
<dbReference type="SUPFAM" id="SSF49785">
    <property type="entry name" value="Galactose-binding domain-like"/>
    <property type="match status" value="1"/>
</dbReference>
<feature type="domain" description="Eph LBD" evidence="32">
    <location>
        <begin position="1"/>
        <end position="163"/>
    </location>
</feature>
<dbReference type="PROSITE" id="PS50011">
    <property type="entry name" value="PROTEIN_KINASE_DOM"/>
    <property type="match status" value="1"/>
</dbReference>
<dbReference type="SUPFAM" id="SSF49265">
    <property type="entry name" value="Fibronectin type III"/>
    <property type="match status" value="1"/>
</dbReference>
<evidence type="ECO:0000256" key="5">
    <source>
        <dbReference type="ARBA" id="ARBA00022475"/>
    </source>
</evidence>
<evidence type="ECO:0000259" key="29">
    <source>
        <dbReference type="PROSITE" id="PS50011"/>
    </source>
</evidence>
<dbReference type="Pfam" id="PF00536">
    <property type="entry name" value="SAM_1"/>
    <property type="match status" value="1"/>
</dbReference>
<dbReference type="InterPro" id="IPR009030">
    <property type="entry name" value="Growth_fac_rcpt_cys_sf"/>
</dbReference>
<evidence type="ECO:0000259" key="32">
    <source>
        <dbReference type="PROSITE" id="PS51550"/>
    </source>
</evidence>
<evidence type="ECO:0000256" key="18">
    <source>
        <dbReference type="ARBA" id="ARBA00023170"/>
    </source>
</evidence>
<feature type="disulfide bond" evidence="27">
    <location>
        <begin position="27"/>
        <end position="145"/>
    </location>
</feature>
<evidence type="ECO:0000256" key="21">
    <source>
        <dbReference type="ARBA" id="ARBA00038546"/>
    </source>
</evidence>
<dbReference type="SUPFAM" id="SSF57184">
    <property type="entry name" value="Growth factor receptor domain"/>
    <property type="match status" value="1"/>
</dbReference>
<dbReference type="PROSITE" id="PS00791">
    <property type="entry name" value="RECEPTOR_TYR_KIN_V_2"/>
    <property type="match status" value="1"/>
</dbReference>
<feature type="domain" description="Protein kinase" evidence="29">
    <location>
        <begin position="561"/>
        <end position="824"/>
    </location>
</feature>
<dbReference type="PANTHER" id="PTHR46877">
    <property type="entry name" value="EPH RECEPTOR A5"/>
    <property type="match status" value="1"/>
</dbReference>
<feature type="domain" description="SAM" evidence="30">
    <location>
        <begin position="855"/>
        <end position="919"/>
    </location>
</feature>
<dbReference type="InterPro" id="IPR008266">
    <property type="entry name" value="Tyr_kinase_AS"/>
</dbReference>
<evidence type="ECO:0000256" key="24">
    <source>
        <dbReference type="ARBA" id="ARBA00055965"/>
    </source>
</evidence>
<dbReference type="InterPro" id="IPR000719">
    <property type="entry name" value="Prot_kinase_dom"/>
</dbReference>
<keyword evidence="10 26" id="KW-0547">Nucleotide-binding</keyword>
<evidence type="ECO:0000256" key="28">
    <source>
        <dbReference type="PROSITE-ProRule" id="PRU10141"/>
    </source>
</evidence>
<feature type="active site" description="Proton acceptor" evidence="25">
    <location>
        <position position="686"/>
    </location>
</feature>
<keyword evidence="34" id="KW-1185">Reference proteome</keyword>
<dbReference type="InterPro" id="IPR001245">
    <property type="entry name" value="Ser-Thr/Tyr_kinase_cat_dom"/>
</dbReference>
<dbReference type="Gene3D" id="1.10.150.50">
    <property type="entry name" value="Transcription Factor, Ets-1"/>
    <property type="match status" value="1"/>
</dbReference>
<gene>
    <name evidence="33" type="primary">ephb3</name>
</gene>
<dbReference type="InterPro" id="IPR017441">
    <property type="entry name" value="Protein_kinase_ATP_BS"/>
</dbReference>
<dbReference type="SMART" id="SM00615">
    <property type="entry name" value="EPH_lbd"/>
    <property type="match status" value="1"/>
</dbReference>
<keyword evidence="18" id="KW-0675">Receptor</keyword>
<name>A0A672YZF4_9TELE</name>
<keyword evidence="6" id="KW-0597">Phosphoprotein</keyword>
<feature type="domain" description="Fibronectin type-III" evidence="31">
    <location>
        <begin position="285"/>
        <end position="395"/>
    </location>
</feature>
<reference evidence="33" key="1">
    <citation type="submission" date="2019-06" db="EMBL/GenBank/DDBJ databases">
        <authorList>
            <consortium name="Wellcome Sanger Institute Data Sharing"/>
        </authorList>
    </citation>
    <scope>NUCLEOTIDE SEQUENCE [LARGE SCALE GENOMIC DNA]</scope>
</reference>
<dbReference type="Ensembl" id="ENSSORT00005010315.1">
    <property type="protein sequence ID" value="ENSSORP00005009985.1"/>
    <property type="gene ID" value="ENSSORG00005004205.1"/>
</dbReference>
<evidence type="ECO:0000256" key="13">
    <source>
        <dbReference type="ARBA" id="ARBA00022902"/>
    </source>
</evidence>
<dbReference type="PRINTS" id="PR00109">
    <property type="entry name" value="TYRKINASE"/>
</dbReference>
<dbReference type="InterPro" id="IPR011009">
    <property type="entry name" value="Kinase-like_dom_sf"/>
</dbReference>
<dbReference type="EC" id="2.7.10.1" evidence="3"/>
<keyword evidence="13" id="KW-0524">Neurogenesis</keyword>
<dbReference type="InterPro" id="IPR016257">
    <property type="entry name" value="Tyr_kinase_ephrin_rcpt"/>
</dbReference>
<evidence type="ECO:0000256" key="11">
    <source>
        <dbReference type="ARBA" id="ARBA00022777"/>
    </source>
</evidence>
<dbReference type="InterPro" id="IPR003961">
    <property type="entry name" value="FN3_dom"/>
</dbReference>
<dbReference type="PROSITE" id="PS00109">
    <property type="entry name" value="PROTEIN_KINASE_TYR"/>
    <property type="match status" value="1"/>
</dbReference>
<dbReference type="PROSITE" id="PS00107">
    <property type="entry name" value="PROTEIN_KINASE_ATP"/>
    <property type="match status" value="1"/>
</dbReference>
<dbReference type="InterPro" id="IPR001426">
    <property type="entry name" value="Tyr_kinase_rcpt_V_CS"/>
</dbReference>
<dbReference type="Gene3D" id="2.60.40.10">
    <property type="entry name" value="Immunoglobulins"/>
    <property type="match status" value="2"/>
</dbReference>
<dbReference type="Pfam" id="PF00041">
    <property type="entry name" value="fn3"/>
    <property type="match status" value="2"/>
</dbReference>
<evidence type="ECO:0000256" key="7">
    <source>
        <dbReference type="ARBA" id="ARBA00022679"/>
    </source>
</evidence>
<dbReference type="InterPro" id="IPR036116">
    <property type="entry name" value="FN3_sf"/>
</dbReference>
<dbReference type="InterPro" id="IPR013761">
    <property type="entry name" value="SAM/pointed_sf"/>
</dbReference>
<evidence type="ECO:0000256" key="3">
    <source>
        <dbReference type="ARBA" id="ARBA00011902"/>
    </source>
</evidence>
<dbReference type="Proteomes" id="UP000472271">
    <property type="component" value="Chromosome 4"/>
</dbReference>
<evidence type="ECO:0000256" key="8">
    <source>
        <dbReference type="ARBA" id="ARBA00022692"/>
    </source>
</evidence>
<dbReference type="FunFam" id="3.30.200.20:FF:000001">
    <property type="entry name" value="Ephrin type-A receptor 5"/>
    <property type="match status" value="1"/>
</dbReference>
<feature type="binding site" evidence="26 28">
    <location>
        <position position="593"/>
    </location>
    <ligand>
        <name>ATP</name>
        <dbReference type="ChEBI" id="CHEBI:30616"/>
    </ligand>
</feature>
<dbReference type="Pfam" id="PF14575">
    <property type="entry name" value="EphA2_TM"/>
    <property type="match status" value="1"/>
</dbReference>
<sequence>TGFCINCLFSWLGYDDAMNPIRTYQVCNVRELNQNNWLRSDFIPRKDVLRVYVEMKFTVRDCNSIPNIPGSCKETFNLFYYESDSDSATATSPFWMENPYVKVDTIAPDESFTMLESGRVNTKVRSFGPLSKAGFYLAFQDLGACMSLISVRVFYKKCSTTIANFAVFPETATGAEATSLVIAPGTCVPNALEVSVPLKLYCNGDGEWMVPVGACTCSAGFEPAMKETQCQACSPGTFKSKQGDGFCLPCPANSRASSGAASVCSCRNGYYRSDADSPDSPCTTVPSAPRSVISSVNETSLVLEWSEPRDMGGRDDTFYNVICKKCLPERGMCSRCDDNVDISPRHLGLTQRRVAVRNLQAHTQYSFEIQAVNGVSNKSPYTPQFSAVNITTNQAAPSAVPTVHLMAATASTMSLSWLPPEKPNGIILDYEIKYHEKDQGEAIAHTMTAQRSNARIEGLKAGTPYVVQVRARTVAGYGRYSSPLCLGTCIYDLLYIWLMSIDFKCRVVEVFCLAASIHFPVLATESPIVTPGMKVYIDPFTYEDPNEAVREFAKEIDVSCVKIEEVIGAGEFGEVCRGRLKLPGRREIIVAIKTLKVGYTDRQRRDFLSEASIMGQFDHPNIIRLEGVVTKSRPVMIVTEFMENGALDSFLRLNDGQFTVIQLVGMLRGIAAGMKYLSDMNYVHRDLAARNILVNSNLVCKVSDFGLSRFLEDDPTDPTYTSSLGGKIPIRWTAPEAIAYRKFTSASDVWSYGIVMWEVMSYGERPYWDMSNQDVINAVEQDYRLPPPMDCPTALHQLMLDCWVKERNLRPKFTQIVATLDKLIRNAASLKVVTNSTQSSGVSQPLLDRCVPDYTTFTTVGDWLDAIKMSRYRDNFVNAGFASFDLVAQMTAEDLLRIGVTLAGHQKKILGSIQDMRLQMNQTLPVQV</sequence>
<keyword evidence="16" id="KW-0829">Tyrosine-protein kinase</keyword>
<feature type="disulfide bond" evidence="27">
    <location>
        <begin position="62"/>
        <end position="72"/>
    </location>
</feature>
<evidence type="ECO:0000256" key="16">
    <source>
        <dbReference type="ARBA" id="ARBA00023137"/>
    </source>
</evidence>
<dbReference type="Gene3D" id="2.10.50.10">
    <property type="entry name" value="Tumor Necrosis Factor Receptor, subunit A, domain 2"/>
    <property type="match status" value="1"/>
</dbReference>
<feature type="binding site" evidence="26">
    <location>
        <begin position="567"/>
        <end position="575"/>
    </location>
    <ligand>
        <name>ATP</name>
        <dbReference type="ChEBI" id="CHEBI:30616"/>
    </ligand>
</feature>
<keyword evidence="5" id="KW-1003">Cell membrane</keyword>
<dbReference type="InterPro" id="IPR020635">
    <property type="entry name" value="Tyr_kinase_cat_dom"/>
</dbReference>
<keyword evidence="9" id="KW-0677">Repeat</keyword>
<dbReference type="InterPro" id="IPR001660">
    <property type="entry name" value="SAM"/>
</dbReference>
<dbReference type="PANTHER" id="PTHR46877:SF6">
    <property type="entry name" value="EPHRIN TYPE-B RECEPTOR 3"/>
    <property type="match status" value="1"/>
</dbReference>
<evidence type="ECO:0000256" key="20">
    <source>
        <dbReference type="ARBA" id="ARBA00023273"/>
    </source>
</evidence>
<evidence type="ECO:0000256" key="4">
    <source>
        <dbReference type="ARBA" id="ARBA00022473"/>
    </source>
</evidence>
<evidence type="ECO:0000256" key="1">
    <source>
        <dbReference type="ARBA" id="ARBA00004251"/>
    </source>
</evidence>
<keyword evidence="15" id="KW-0472">Membrane</keyword>
<dbReference type="SUPFAM" id="SSF47769">
    <property type="entry name" value="SAM/Pointed domain"/>
    <property type="match status" value="1"/>
</dbReference>
<keyword evidence="20" id="KW-0966">Cell projection</keyword>
<evidence type="ECO:0000313" key="33">
    <source>
        <dbReference type="Ensembl" id="ENSSORP00005009985.1"/>
    </source>
</evidence>
<dbReference type="SMART" id="SM00219">
    <property type="entry name" value="TyrKc"/>
    <property type="match status" value="1"/>
</dbReference>
<evidence type="ECO:0000259" key="30">
    <source>
        <dbReference type="PROSITE" id="PS50105"/>
    </source>
</evidence>
<keyword evidence="11" id="KW-0418">Kinase</keyword>
<keyword evidence="19" id="KW-0325">Glycoprotein</keyword>
<evidence type="ECO:0000256" key="23">
    <source>
        <dbReference type="ARBA" id="ARBA00051243"/>
    </source>
</evidence>
<reference evidence="33" key="3">
    <citation type="submission" date="2025-09" db="UniProtKB">
        <authorList>
            <consortium name="Ensembl"/>
        </authorList>
    </citation>
    <scope>IDENTIFICATION</scope>
</reference>
<dbReference type="FunFam" id="1.10.150.50:FF:000001">
    <property type="entry name" value="Ephrin type-A receptor 5"/>
    <property type="match status" value="1"/>
</dbReference>
<dbReference type="InterPro" id="IPR008979">
    <property type="entry name" value="Galactose-bd-like_sf"/>
</dbReference>
<keyword evidence="8" id="KW-0812">Transmembrane</keyword>
<dbReference type="FunFam" id="2.60.40.10:FF:000520">
    <property type="entry name" value="ephrin type-B receptor 3"/>
    <property type="match status" value="1"/>
</dbReference>
<dbReference type="FunFam" id="2.60.40.1770:FF:000001">
    <property type="entry name" value="Ephrin type-A receptor 5"/>
    <property type="match status" value="1"/>
</dbReference>
<dbReference type="SMART" id="SM01411">
    <property type="entry name" value="Ephrin_rec_like"/>
    <property type="match status" value="1"/>
</dbReference>
<reference evidence="33" key="2">
    <citation type="submission" date="2025-08" db="UniProtKB">
        <authorList>
            <consortium name="Ensembl"/>
        </authorList>
    </citation>
    <scope>IDENTIFICATION</scope>
</reference>
<keyword evidence="12 26" id="KW-0067">ATP-binding</keyword>
<feature type="domain" description="Fibronectin type-III" evidence="31">
    <location>
        <begin position="396"/>
        <end position="491"/>
    </location>
</feature>
<dbReference type="AlphaFoldDB" id="A0A672YZF4"/>
<evidence type="ECO:0000256" key="2">
    <source>
        <dbReference type="ARBA" id="ARBA00004279"/>
    </source>
</evidence>
<dbReference type="PROSITE" id="PS00790">
    <property type="entry name" value="RECEPTOR_TYR_KIN_V_1"/>
    <property type="match status" value="1"/>
</dbReference>
<evidence type="ECO:0000256" key="10">
    <source>
        <dbReference type="ARBA" id="ARBA00022741"/>
    </source>
</evidence>
<accession>A0A672YZF4</accession>
<comment type="catalytic activity">
    <reaction evidence="23">
        <text>L-tyrosyl-[protein] + ATP = O-phospho-L-tyrosyl-[protein] + ADP + H(+)</text>
        <dbReference type="Rhea" id="RHEA:10596"/>
        <dbReference type="Rhea" id="RHEA-COMP:10136"/>
        <dbReference type="Rhea" id="RHEA-COMP:20101"/>
        <dbReference type="ChEBI" id="CHEBI:15378"/>
        <dbReference type="ChEBI" id="CHEBI:30616"/>
        <dbReference type="ChEBI" id="CHEBI:46858"/>
        <dbReference type="ChEBI" id="CHEBI:61978"/>
        <dbReference type="ChEBI" id="CHEBI:456216"/>
        <dbReference type="EC" id="2.7.10.1"/>
    </reaction>
</comment>